<dbReference type="RefSeq" id="WP_013324763.1">
    <property type="nucleotide sequence ID" value="NC_014501.1"/>
</dbReference>
<accession>E0UGA4</accession>
<dbReference type="HOGENOM" id="CLU_1831851_0_0_3"/>
<reference evidence="2" key="1">
    <citation type="journal article" date="2011" name="MBio">
        <title>Novel metabolic attributes of the genus Cyanothece, comprising a group of unicellular nitrogen-fixing Cyanobacteria.</title>
        <authorList>
            <person name="Bandyopadhyay A."/>
            <person name="Elvitigala T."/>
            <person name="Welsh E."/>
            <person name="Stockel J."/>
            <person name="Liberton M."/>
            <person name="Min H."/>
            <person name="Sherman L.A."/>
            <person name="Pakrasi H.B."/>
        </authorList>
    </citation>
    <scope>NUCLEOTIDE SEQUENCE [LARGE SCALE GENOMIC DNA]</scope>
    <source>
        <strain evidence="2">PCC 7822</strain>
    </source>
</reference>
<dbReference type="KEGG" id="cyj:Cyan7822_4832"/>
<keyword evidence="2" id="KW-1185">Reference proteome</keyword>
<evidence type="ECO:0000313" key="2">
    <source>
        <dbReference type="Proteomes" id="UP000008206"/>
    </source>
</evidence>
<name>E0UGA4_GLOV7</name>
<evidence type="ECO:0000313" key="1">
    <source>
        <dbReference type="EMBL" id="ADN16723.1"/>
    </source>
</evidence>
<gene>
    <name evidence="1" type="ordered locus">Cyan7822_4832</name>
</gene>
<sequence>MLLKPIKTETDYQKALAEIESLFDAQPNTPEYERLDLLTTLVEAYEKIHYPIAPPDPIEAILYYLNSRGLSIDALQNDIENKINITDILEDNQAKPHHFATPNSQTPITVTLDPDVAAVFTTSEAVNHALRTLLSNSKNS</sequence>
<proteinExistence type="predicted"/>
<organism evidence="1 2">
    <name type="scientific">Gloeothece verrucosa (strain PCC 7822)</name>
    <name type="common">Cyanothece sp. (strain PCC 7822)</name>
    <dbReference type="NCBI Taxonomy" id="497965"/>
    <lineage>
        <taxon>Bacteria</taxon>
        <taxon>Bacillati</taxon>
        <taxon>Cyanobacteriota</taxon>
        <taxon>Cyanophyceae</taxon>
        <taxon>Oscillatoriophycideae</taxon>
        <taxon>Chroococcales</taxon>
        <taxon>Aphanothecaceae</taxon>
        <taxon>Gloeothece</taxon>
        <taxon>Gloeothece verrucosa</taxon>
    </lineage>
</organism>
<dbReference type="eggNOG" id="COG5499">
    <property type="taxonomic scope" value="Bacteria"/>
</dbReference>
<dbReference type="EMBL" id="CP002198">
    <property type="protein sequence ID" value="ADN16723.1"/>
    <property type="molecule type" value="Genomic_DNA"/>
</dbReference>
<dbReference type="STRING" id="497965.Cyan7822_4832"/>
<dbReference type="AlphaFoldDB" id="E0UGA4"/>
<dbReference type="Proteomes" id="UP000008206">
    <property type="component" value="Chromosome"/>
</dbReference>
<protein>
    <submittedName>
        <fullName evidence="1">Putative transcription regulator with HTH domain</fullName>
    </submittedName>
</protein>